<dbReference type="SUPFAM" id="SSF161098">
    <property type="entry name" value="MetI-like"/>
    <property type="match status" value="1"/>
</dbReference>
<keyword evidence="2 7" id="KW-0813">Transport</keyword>
<comment type="caution">
    <text evidence="9">The sequence shown here is derived from an EMBL/GenBank/DDBJ whole genome shotgun (WGS) entry which is preliminary data.</text>
</comment>
<accession>A0A261S2G4</accession>
<feature type="transmembrane region" description="Helical" evidence="7">
    <location>
        <begin position="229"/>
        <end position="253"/>
    </location>
</feature>
<sequence>MMRRNRRAYRLSVSTAAVVAVLALWQLAGSRGWVDTLFLPPPSELLSTWADLWRNGYGQIPLWRHIGISLARALSAFALSVAIGVPLGLSMGLNATLAAVLDPFVQFLRPLPKIALIPLAIVWLGIDEGSKFFLIFISTFLNILVGAAAAVQGVAQGYVRVARTLGLTRRQVFWRVVFPHCAADLFTTIRLSIGIGWTSLVAAELVASTSGVGWMIVNAGSYLRTDVVLIGILILGVTGYLLDLFLVGLQRWYVPWAGKQ</sequence>
<dbReference type="EMBL" id="NEVM01000005">
    <property type="protein sequence ID" value="OZI31177.1"/>
    <property type="molecule type" value="Genomic_DNA"/>
</dbReference>
<dbReference type="PROSITE" id="PS50928">
    <property type="entry name" value="ABC_TM1"/>
    <property type="match status" value="1"/>
</dbReference>
<evidence type="ECO:0000256" key="2">
    <source>
        <dbReference type="ARBA" id="ARBA00022448"/>
    </source>
</evidence>
<dbReference type="PANTHER" id="PTHR30151:SF25">
    <property type="entry name" value="TAURINE TRANSPORT SYSTEM PERMEASE PROTEIN TAUC"/>
    <property type="match status" value="1"/>
</dbReference>
<comment type="subcellular location">
    <subcellularLocation>
        <location evidence="1 7">Cell membrane</location>
        <topology evidence="1 7">Multi-pass membrane protein</topology>
    </subcellularLocation>
</comment>
<evidence type="ECO:0000256" key="6">
    <source>
        <dbReference type="ARBA" id="ARBA00023136"/>
    </source>
</evidence>
<feature type="transmembrane region" description="Helical" evidence="7">
    <location>
        <begin position="195"/>
        <end position="217"/>
    </location>
</feature>
<feature type="transmembrane region" description="Helical" evidence="7">
    <location>
        <begin position="73"/>
        <end position="95"/>
    </location>
</feature>
<dbReference type="AlphaFoldDB" id="A0A261S2G4"/>
<dbReference type="GO" id="GO:0005886">
    <property type="term" value="C:plasma membrane"/>
    <property type="evidence" value="ECO:0007669"/>
    <property type="project" value="UniProtKB-SubCell"/>
</dbReference>
<dbReference type="InterPro" id="IPR035906">
    <property type="entry name" value="MetI-like_sf"/>
</dbReference>
<comment type="similarity">
    <text evidence="7">Belongs to the binding-protein-dependent transport system permease family.</text>
</comment>
<feature type="domain" description="ABC transmembrane type-1" evidence="8">
    <location>
        <begin position="66"/>
        <end position="246"/>
    </location>
</feature>
<dbReference type="GO" id="GO:0010438">
    <property type="term" value="P:cellular response to sulfur starvation"/>
    <property type="evidence" value="ECO:0007669"/>
    <property type="project" value="TreeGrafter"/>
</dbReference>
<gene>
    <name evidence="9" type="ORF">CAL29_24920</name>
</gene>
<dbReference type="Pfam" id="PF00528">
    <property type="entry name" value="BPD_transp_1"/>
    <property type="match status" value="1"/>
</dbReference>
<evidence type="ECO:0000313" key="9">
    <source>
        <dbReference type="EMBL" id="OZI31177.1"/>
    </source>
</evidence>
<feature type="transmembrane region" description="Helical" evidence="7">
    <location>
        <begin position="107"/>
        <end position="126"/>
    </location>
</feature>
<evidence type="ECO:0000256" key="4">
    <source>
        <dbReference type="ARBA" id="ARBA00022692"/>
    </source>
</evidence>
<evidence type="ECO:0000256" key="3">
    <source>
        <dbReference type="ARBA" id="ARBA00022475"/>
    </source>
</evidence>
<keyword evidence="3" id="KW-1003">Cell membrane</keyword>
<keyword evidence="4 7" id="KW-0812">Transmembrane</keyword>
<evidence type="ECO:0000259" key="8">
    <source>
        <dbReference type="PROSITE" id="PS50928"/>
    </source>
</evidence>
<dbReference type="FunFam" id="1.10.3720.10:FF:000003">
    <property type="entry name" value="Aliphatic sulfonate ABC transporter permease"/>
    <property type="match status" value="1"/>
</dbReference>
<keyword evidence="10" id="KW-1185">Reference proteome</keyword>
<proteinExistence type="inferred from homology"/>
<organism evidence="9 10">
    <name type="scientific">Bordetella genomosp. 10</name>
    <dbReference type="NCBI Taxonomy" id="1416804"/>
    <lineage>
        <taxon>Bacteria</taxon>
        <taxon>Pseudomonadati</taxon>
        <taxon>Pseudomonadota</taxon>
        <taxon>Betaproteobacteria</taxon>
        <taxon>Burkholderiales</taxon>
        <taxon>Alcaligenaceae</taxon>
        <taxon>Bordetella</taxon>
    </lineage>
</organism>
<keyword evidence="6 7" id="KW-0472">Membrane</keyword>
<keyword evidence="5 7" id="KW-1133">Transmembrane helix</keyword>
<evidence type="ECO:0000256" key="1">
    <source>
        <dbReference type="ARBA" id="ARBA00004651"/>
    </source>
</evidence>
<reference evidence="10" key="1">
    <citation type="submission" date="2017-05" db="EMBL/GenBank/DDBJ databases">
        <title>Complete and WGS of Bordetella genogroups.</title>
        <authorList>
            <person name="Spilker T."/>
            <person name="Lipuma J."/>
        </authorList>
    </citation>
    <scope>NUCLEOTIDE SEQUENCE [LARGE SCALE GENOMIC DNA]</scope>
    <source>
        <strain evidence="10">AU16122</strain>
    </source>
</reference>
<feature type="transmembrane region" description="Helical" evidence="7">
    <location>
        <begin position="132"/>
        <end position="151"/>
    </location>
</feature>
<evidence type="ECO:0000313" key="10">
    <source>
        <dbReference type="Proteomes" id="UP000216020"/>
    </source>
</evidence>
<evidence type="ECO:0000256" key="5">
    <source>
        <dbReference type="ARBA" id="ARBA00022989"/>
    </source>
</evidence>
<dbReference type="InterPro" id="IPR000515">
    <property type="entry name" value="MetI-like"/>
</dbReference>
<dbReference type="Proteomes" id="UP000216020">
    <property type="component" value="Unassembled WGS sequence"/>
</dbReference>
<name>A0A261S2G4_9BORD</name>
<dbReference type="GO" id="GO:0042918">
    <property type="term" value="P:alkanesulfonate transmembrane transport"/>
    <property type="evidence" value="ECO:0007669"/>
    <property type="project" value="UniProtKB-ARBA"/>
</dbReference>
<dbReference type="OrthoDB" id="8138334at2"/>
<dbReference type="PANTHER" id="PTHR30151">
    <property type="entry name" value="ALKANE SULFONATE ABC TRANSPORTER-RELATED, MEMBRANE SUBUNIT"/>
    <property type="match status" value="1"/>
</dbReference>
<dbReference type="Gene3D" id="1.10.3720.10">
    <property type="entry name" value="MetI-like"/>
    <property type="match status" value="1"/>
</dbReference>
<evidence type="ECO:0000256" key="7">
    <source>
        <dbReference type="RuleBase" id="RU363032"/>
    </source>
</evidence>
<dbReference type="CDD" id="cd06261">
    <property type="entry name" value="TM_PBP2"/>
    <property type="match status" value="1"/>
</dbReference>
<protein>
    <submittedName>
        <fullName evidence="9">Taurine ABC transporter permease</fullName>
    </submittedName>
</protein>